<comment type="similarity">
    <text evidence="8">Belongs to the protein kinase superfamily. Ser/Thr protein kinase family. GCN2 subfamily.</text>
</comment>
<evidence type="ECO:0000256" key="2">
    <source>
        <dbReference type="ARBA" id="ARBA00022527"/>
    </source>
</evidence>
<dbReference type="EC" id="2.7.11.1" evidence="1"/>
<evidence type="ECO:0000256" key="10">
    <source>
        <dbReference type="ARBA" id="ARBA00048977"/>
    </source>
</evidence>
<dbReference type="PROSITE" id="PS00108">
    <property type="entry name" value="PROTEIN_KINASE_ST"/>
    <property type="match status" value="1"/>
</dbReference>
<keyword evidence="6" id="KW-0067">ATP-binding</keyword>
<dbReference type="GO" id="GO:0005737">
    <property type="term" value="C:cytoplasm"/>
    <property type="evidence" value="ECO:0007669"/>
    <property type="project" value="TreeGrafter"/>
</dbReference>
<dbReference type="GO" id="GO:0017148">
    <property type="term" value="P:negative regulation of translation"/>
    <property type="evidence" value="ECO:0007669"/>
    <property type="project" value="UniProtKB-KW"/>
</dbReference>
<comment type="catalytic activity">
    <reaction evidence="10">
        <text>L-seryl-[protein] + ATP = O-phospho-L-seryl-[protein] + ADP + H(+)</text>
        <dbReference type="Rhea" id="RHEA:17989"/>
        <dbReference type="Rhea" id="RHEA-COMP:9863"/>
        <dbReference type="Rhea" id="RHEA-COMP:11604"/>
        <dbReference type="ChEBI" id="CHEBI:15378"/>
        <dbReference type="ChEBI" id="CHEBI:29999"/>
        <dbReference type="ChEBI" id="CHEBI:30616"/>
        <dbReference type="ChEBI" id="CHEBI:83421"/>
        <dbReference type="ChEBI" id="CHEBI:456216"/>
        <dbReference type="EC" id="2.7.11.1"/>
    </reaction>
    <physiologicalReaction direction="left-to-right" evidence="10">
        <dbReference type="Rhea" id="RHEA:17990"/>
    </physiologicalReaction>
</comment>
<dbReference type="PANTHER" id="PTHR11042:SF160">
    <property type="entry name" value="EUKARYOTIC TRANSLATION INITIATION FACTOR 2-ALPHA KINASE 1"/>
    <property type="match status" value="1"/>
</dbReference>
<feature type="region of interest" description="Disordered" evidence="11">
    <location>
        <begin position="1"/>
        <end position="20"/>
    </location>
</feature>
<proteinExistence type="inferred from homology"/>
<evidence type="ECO:0000256" key="1">
    <source>
        <dbReference type="ARBA" id="ARBA00012513"/>
    </source>
</evidence>
<dbReference type="GO" id="GO:0005524">
    <property type="term" value="F:ATP binding"/>
    <property type="evidence" value="ECO:0007669"/>
    <property type="project" value="UniProtKB-KW"/>
</dbReference>
<dbReference type="InterPro" id="IPR011009">
    <property type="entry name" value="Kinase-like_dom_sf"/>
</dbReference>
<name>A0AAD9L2V6_RIDPI</name>
<keyword evidence="14" id="KW-1185">Reference proteome</keyword>
<dbReference type="Gene3D" id="1.10.510.10">
    <property type="entry name" value="Transferase(Phosphotransferase) domain 1"/>
    <property type="match status" value="1"/>
</dbReference>
<dbReference type="GO" id="GO:0004694">
    <property type="term" value="F:eukaryotic translation initiation factor 2alpha kinase activity"/>
    <property type="evidence" value="ECO:0007669"/>
    <property type="project" value="TreeGrafter"/>
</dbReference>
<dbReference type="InterPro" id="IPR008271">
    <property type="entry name" value="Ser/Thr_kinase_AS"/>
</dbReference>
<dbReference type="InterPro" id="IPR050339">
    <property type="entry name" value="CC_SR_Kinase"/>
</dbReference>
<dbReference type="Proteomes" id="UP001209878">
    <property type="component" value="Unassembled WGS sequence"/>
</dbReference>
<gene>
    <name evidence="13" type="ORF">NP493_369g00006</name>
</gene>
<dbReference type="GO" id="GO:0005634">
    <property type="term" value="C:nucleus"/>
    <property type="evidence" value="ECO:0007669"/>
    <property type="project" value="TreeGrafter"/>
</dbReference>
<evidence type="ECO:0000256" key="5">
    <source>
        <dbReference type="ARBA" id="ARBA00022777"/>
    </source>
</evidence>
<keyword evidence="3" id="KW-0808">Transferase</keyword>
<dbReference type="SUPFAM" id="SSF56112">
    <property type="entry name" value="Protein kinase-like (PK-like)"/>
    <property type="match status" value="1"/>
</dbReference>
<dbReference type="AlphaFoldDB" id="A0AAD9L2V6"/>
<reference evidence="13" key="1">
    <citation type="journal article" date="2023" name="Mol. Biol. Evol.">
        <title>Third-Generation Sequencing Reveals the Adaptive Role of the Epigenome in Three Deep-Sea Polychaetes.</title>
        <authorList>
            <person name="Perez M."/>
            <person name="Aroh O."/>
            <person name="Sun Y."/>
            <person name="Lan Y."/>
            <person name="Juniper S.K."/>
            <person name="Young C.R."/>
            <person name="Angers B."/>
            <person name="Qian P.Y."/>
        </authorList>
    </citation>
    <scope>NUCLEOTIDE SEQUENCE</scope>
    <source>
        <strain evidence="13">R07B-5</strain>
    </source>
</reference>
<dbReference type="InterPro" id="IPR000719">
    <property type="entry name" value="Prot_kinase_dom"/>
</dbReference>
<evidence type="ECO:0000256" key="7">
    <source>
        <dbReference type="ARBA" id="ARBA00023193"/>
    </source>
</evidence>
<evidence type="ECO:0000256" key="8">
    <source>
        <dbReference type="ARBA" id="ARBA00037982"/>
    </source>
</evidence>
<evidence type="ECO:0000313" key="14">
    <source>
        <dbReference type="Proteomes" id="UP001209878"/>
    </source>
</evidence>
<evidence type="ECO:0000256" key="11">
    <source>
        <dbReference type="SAM" id="MobiDB-lite"/>
    </source>
</evidence>
<accession>A0AAD9L2V6</accession>
<feature type="domain" description="Protein kinase" evidence="12">
    <location>
        <begin position="1"/>
        <end position="141"/>
    </location>
</feature>
<evidence type="ECO:0000256" key="9">
    <source>
        <dbReference type="ARBA" id="ARBA00048659"/>
    </source>
</evidence>
<dbReference type="SMART" id="SM00220">
    <property type="entry name" value="S_TKc"/>
    <property type="match status" value="1"/>
</dbReference>
<sequence length="141" mass="15757">MSRNPIVGQQEEIPSSTSTNSWSLSERSIMKIASVILHIQMELCSKTLADSLAERNKQTPGEYSLVKEDDSRKFMREILEGVKYIHSKNIIHRDLKPENIFLVAGEGGDLHVKIGDFGLSRMDTQNMSNTSRQGTATYGQG</sequence>
<keyword evidence="4" id="KW-0547">Nucleotide-binding</keyword>
<dbReference type="PROSITE" id="PS50011">
    <property type="entry name" value="PROTEIN_KINASE_DOM"/>
    <property type="match status" value="1"/>
</dbReference>
<evidence type="ECO:0000256" key="4">
    <source>
        <dbReference type="ARBA" id="ARBA00022741"/>
    </source>
</evidence>
<dbReference type="PANTHER" id="PTHR11042">
    <property type="entry name" value="EUKARYOTIC TRANSLATION INITIATION FACTOR 2-ALPHA KINASE EIF2-ALPHA KINASE -RELATED"/>
    <property type="match status" value="1"/>
</dbReference>
<dbReference type="Pfam" id="PF00069">
    <property type="entry name" value="Pkinase"/>
    <property type="match status" value="1"/>
</dbReference>
<protein>
    <recommendedName>
        <fullName evidence="1">non-specific serine/threonine protein kinase</fullName>
        <ecNumber evidence="1">2.7.11.1</ecNumber>
    </recommendedName>
</protein>
<evidence type="ECO:0000259" key="12">
    <source>
        <dbReference type="PROSITE" id="PS50011"/>
    </source>
</evidence>
<comment type="caution">
    <text evidence="13">The sequence shown here is derived from an EMBL/GenBank/DDBJ whole genome shotgun (WGS) entry which is preliminary data.</text>
</comment>
<evidence type="ECO:0000256" key="3">
    <source>
        <dbReference type="ARBA" id="ARBA00022679"/>
    </source>
</evidence>
<keyword evidence="5" id="KW-0418">Kinase</keyword>
<organism evidence="13 14">
    <name type="scientific">Ridgeia piscesae</name>
    <name type="common">Tubeworm</name>
    <dbReference type="NCBI Taxonomy" id="27915"/>
    <lineage>
        <taxon>Eukaryota</taxon>
        <taxon>Metazoa</taxon>
        <taxon>Spiralia</taxon>
        <taxon>Lophotrochozoa</taxon>
        <taxon>Annelida</taxon>
        <taxon>Polychaeta</taxon>
        <taxon>Sedentaria</taxon>
        <taxon>Canalipalpata</taxon>
        <taxon>Sabellida</taxon>
        <taxon>Siboglinidae</taxon>
        <taxon>Ridgeia</taxon>
    </lineage>
</organism>
<evidence type="ECO:0000313" key="13">
    <source>
        <dbReference type="EMBL" id="KAK2182026.1"/>
    </source>
</evidence>
<comment type="catalytic activity">
    <reaction evidence="9">
        <text>L-threonyl-[protein] + ATP = O-phospho-L-threonyl-[protein] + ADP + H(+)</text>
        <dbReference type="Rhea" id="RHEA:46608"/>
        <dbReference type="Rhea" id="RHEA-COMP:11060"/>
        <dbReference type="Rhea" id="RHEA-COMP:11605"/>
        <dbReference type="ChEBI" id="CHEBI:15378"/>
        <dbReference type="ChEBI" id="CHEBI:30013"/>
        <dbReference type="ChEBI" id="CHEBI:30616"/>
        <dbReference type="ChEBI" id="CHEBI:61977"/>
        <dbReference type="ChEBI" id="CHEBI:456216"/>
        <dbReference type="EC" id="2.7.11.1"/>
    </reaction>
    <physiologicalReaction direction="left-to-right" evidence="9">
        <dbReference type="Rhea" id="RHEA:46609"/>
    </physiologicalReaction>
</comment>
<evidence type="ECO:0000256" key="6">
    <source>
        <dbReference type="ARBA" id="ARBA00022840"/>
    </source>
</evidence>
<dbReference type="EMBL" id="JAODUO010000369">
    <property type="protein sequence ID" value="KAK2182026.1"/>
    <property type="molecule type" value="Genomic_DNA"/>
</dbReference>
<keyword evidence="7" id="KW-0652">Protein synthesis inhibitor</keyword>
<keyword evidence="2" id="KW-0723">Serine/threonine-protein kinase</keyword>